<keyword evidence="4" id="KW-1185">Reference proteome</keyword>
<keyword evidence="3" id="KW-0238">DNA-binding</keyword>
<dbReference type="EMBL" id="FQVN01000002">
    <property type="protein sequence ID" value="SHE92979.1"/>
    <property type="molecule type" value="Genomic_DNA"/>
</dbReference>
<feature type="region of interest" description="Disordered" evidence="1">
    <location>
        <begin position="273"/>
        <end position="296"/>
    </location>
</feature>
<evidence type="ECO:0000259" key="2">
    <source>
        <dbReference type="Pfam" id="PF09836"/>
    </source>
</evidence>
<dbReference type="Proteomes" id="UP000184501">
    <property type="component" value="Unassembled WGS sequence"/>
</dbReference>
<dbReference type="OrthoDB" id="4146344at2"/>
<dbReference type="RefSeq" id="WP_073480340.1">
    <property type="nucleotide sequence ID" value="NZ_FQVN01000002.1"/>
</dbReference>
<dbReference type="Pfam" id="PF09836">
    <property type="entry name" value="DUF2063"/>
    <property type="match status" value="1"/>
</dbReference>
<dbReference type="GO" id="GO:0003677">
    <property type="term" value="F:DNA binding"/>
    <property type="evidence" value="ECO:0007669"/>
    <property type="project" value="UniProtKB-KW"/>
</dbReference>
<organism evidence="3 4">
    <name type="scientific">Streptoalloteichus hindustanus</name>
    <dbReference type="NCBI Taxonomy" id="2017"/>
    <lineage>
        <taxon>Bacteria</taxon>
        <taxon>Bacillati</taxon>
        <taxon>Actinomycetota</taxon>
        <taxon>Actinomycetes</taxon>
        <taxon>Pseudonocardiales</taxon>
        <taxon>Pseudonocardiaceae</taxon>
        <taxon>Streptoalloteichus</taxon>
    </lineage>
</organism>
<reference evidence="3 4" key="1">
    <citation type="submission" date="2016-11" db="EMBL/GenBank/DDBJ databases">
        <authorList>
            <person name="Jaros S."/>
            <person name="Januszkiewicz K."/>
            <person name="Wedrychowicz H."/>
        </authorList>
    </citation>
    <scope>NUCLEOTIDE SEQUENCE [LARGE SCALE GENOMIC DNA]</scope>
    <source>
        <strain evidence="3 4">DSM 44523</strain>
    </source>
</reference>
<evidence type="ECO:0000313" key="4">
    <source>
        <dbReference type="Proteomes" id="UP000184501"/>
    </source>
</evidence>
<dbReference type="AlphaFoldDB" id="A0A1M4XHJ3"/>
<evidence type="ECO:0000256" key="1">
    <source>
        <dbReference type="SAM" id="MobiDB-lite"/>
    </source>
</evidence>
<accession>A0A1M4XHJ3</accession>
<dbReference type="InterPro" id="IPR018640">
    <property type="entry name" value="DUF2063"/>
</dbReference>
<gene>
    <name evidence="3" type="ORF">SAMN05444320_1026</name>
</gene>
<evidence type="ECO:0000313" key="3">
    <source>
        <dbReference type="EMBL" id="SHE92979.1"/>
    </source>
</evidence>
<proteinExistence type="predicted"/>
<feature type="domain" description="Putative DNA-binding" evidence="2">
    <location>
        <begin position="10"/>
        <end position="104"/>
    </location>
</feature>
<dbReference type="STRING" id="2017.SAMN05444320_1026"/>
<sequence>MREDSELARLQRWFQAAVLAPEEPGPETERLLTGSDRQTARQRLAVYWRRYRSRLLENMRALHPGLVHLLGRELFHQFALSYLEEHPSRARTLLGLNERFAEHLARTRPKPKDTAGTGGTGDADGGQAWPDLVIDMARYERVRTEVLEGPGAEDAPRLRELPLGPTGPLPDLGLTPAPCLRLLRTTFPVHAYVAAVRRGADPLPPEPRPTFVVVTRHDFEVVTREVTPRAHATLGALVSGATVRAALSGLGREQAVSWLRDWVNSGFFVAVTPPRPAEPDQRATARSPVPVVEGTS</sequence>
<feature type="region of interest" description="Disordered" evidence="1">
    <location>
        <begin position="104"/>
        <end position="128"/>
    </location>
</feature>
<protein>
    <submittedName>
        <fullName evidence="3">Putative DNA-binding domain-containing protein</fullName>
    </submittedName>
</protein>
<name>A0A1M4XHJ3_STRHI</name>
<feature type="compositionally biased region" description="Basic and acidic residues" evidence="1">
    <location>
        <begin position="104"/>
        <end position="113"/>
    </location>
</feature>